<evidence type="ECO:0000313" key="2">
    <source>
        <dbReference type="Proteomes" id="UP000285060"/>
    </source>
</evidence>
<proteinExistence type="predicted"/>
<evidence type="ECO:0000313" key="1">
    <source>
        <dbReference type="EMBL" id="RHY16631.1"/>
    </source>
</evidence>
<accession>A0A3R7A1A7</accession>
<name>A0A3R7A1A7_9STRA</name>
<reference evidence="1 2" key="1">
    <citation type="submission" date="2018-08" db="EMBL/GenBank/DDBJ databases">
        <title>Aphanomyces genome sequencing and annotation.</title>
        <authorList>
            <person name="Minardi D."/>
            <person name="Oidtmann B."/>
            <person name="Van Der Giezen M."/>
            <person name="Studholme D.J."/>
        </authorList>
    </citation>
    <scope>NUCLEOTIDE SEQUENCE [LARGE SCALE GENOMIC DNA]</scope>
    <source>
        <strain evidence="1 2">NJM0002</strain>
    </source>
</reference>
<organism evidence="1 2">
    <name type="scientific">Aphanomyces invadans</name>
    <dbReference type="NCBI Taxonomy" id="157072"/>
    <lineage>
        <taxon>Eukaryota</taxon>
        <taxon>Sar</taxon>
        <taxon>Stramenopiles</taxon>
        <taxon>Oomycota</taxon>
        <taxon>Saprolegniomycetes</taxon>
        <taxon>Saprolegniales</taxon>
        <taxon>Verrucalvaceae</taxon>
        <taxon>Aphanomyces</taxon>
    </lineage>
</organism>
<dbReference type="EMBL" id="QUSY01003676">
    <property type="protein sequence ID" value="RHY16631.1"/>
    <property type="molecule type" value="Genomic_DNA"/>
</dbReference>
<sequence>MPNKVTFNCQGQACARGAKQDKIRRVVAEFHIEEGWLAVDGFAAAAACATRSPVCWLAFVVGHLVFRNHLCGCQLARPAAPLGSSSFLLPAPKMKMMRRRAAWWVVGAALCLVDVSEAFGSLPQTDGSTTRCWAIAEDPTVKQPSESNLVKDAEGVGCPFRVRFSLPSAALYDRPTRRAWTFTRGRRRRIGYKLPIPTIMEPVTGQLVQIVHSNIHACKYSSASVCDAFVDAEIVRDHTPNQPGNFTPGTSEATFVYSDLAFPTSGDMYVLAHLALPGPNATFRYDFAAYRRISILAAVAPPAAPLAPLPTQD</sequence>
<gene>
    <name evidence="1" type="ORF">DYB32_010622</name>
</gene>
<comment type="caution">
    <text evidence="1">The sequence shown here is derived from an EMBL/GenBank/DDBJ whole genome shotgun (WGS) entry which is preliminary data.</text>
</comment>
<dbReference type="VEuPathDB" id="FungiDB:H310_12631"/>
<feature type="non-terminal residue" evidence="1">
    <location>
        <position position="313"/>
    </location>
</feature>
<dbReference type="Proteomes" id="UP000285060">
    <property type="component" value="Unassembled WGS sequence"/>
</dbReference>
<protein>
    <submittedName>
        <fullName evidence="1">Uncharacterized protein</fullName>
    </submittedName>
</protein>
<keyword evidence="2" id="KW-1185">Reference proteome</keyword>
<dbReference type="AlphaFoldDB" id="A0A3R7A1A7"/>